<comment type="similarity">
    <text evidence="1">Belongs to the D-isomer specific 2-hydroxyacid dehydrogenase family.</text>
</comment>
<feature type="domain" description="D-isomer specific 2-hydroxyacid dehydrogenase NAD-binding" evidence="5">
    <location>
        <begin position="72"/>
        <end position="245"/>
    </location>
</feature>
<dbReference type="PANTHER" id="PTHR42789:SF1">
    <property type="entry name" value="D-ISOMER SPECIFIC 2-HYDROXYACID DEHYDROGENASE FAMILY PROTEIN (AFU_ORTHOLOGUE AFUA_6G10090)"/>
    <property type="match status" value="1"/>
</dbReference>
<dbReference type="Pfam" id="PF00389">
    <property type="entry name" value="2-Hacid_dh"/>
    <property type="match status" value="1"/>
</dbReference>
<gene>
    <name evidence="6" type="ORF">METZ01_LOCUS64408</name>
</gene>
<dbReference type="Gene3D" id="3.40.50.720">
    <property type="entry name" value="NAD(P)-binding Rossmann-like Domain"/>
    <property type="match status" value="2"/>
</dbReference>
<evidence type="ECO:0000256" key="2">
    <source>
        <dbReference type="ARBA" id="ARBA00023002"/>
    </source>
</evidence>
<dbReference type="AlphaFoldDB" id="A0A381T736"/>
<keyword evidence="2" id="KW-0560">Oxidoreductase</keyword>
<organism evidence="6">
    <name type="scientific">marine metagenome</name>
    <dbReference type="NCBI Taxonomy" id="408172"/>
    <lineage>
        <taxon>unclassified sequences</taxon>
        <taxon>metagenomes</taxon>
        <taxon>ecological metagenomes</taxon>
    </lineage>
</organism>
<evidence type="ECO:0000313" key="6">
    <source>
        <dbReference type="EMBL" id="SVA11554.1"/>
    </source>
</evidence>
<dbReference type="InterPro" id="IPR006140">
    <property type="entry name" value="D-isomer_DH_NAD-bd"/>
</dbReference>
<evidence type="ECO:0008006" key="7">
    <source>
        <dbReference type="Google" id="ProtNLM"/>
    </source>
</evidence>
<evidence type="ECO:0000256" key="1">
    <source>
        <dbReference type="ARBA" id="ARBA00005854"/>
    </source>
</evidence>
<dbReference type="SUPFAM" id="SSF52283">
    <property type="entry name" value="Formate/glycerate dehydrogenase catalytic domain-like"/>
    <property type="match status" value="1"/>
</dbReference>
<dbReference type="EMBL" id="UINC01004071">
    <property type="protein sequence ID" value="SVA11554.1"/>
    <property type="molecule type" value="Genomic_DNA"/>
</dbReference>
<dbReference type="InterPro" id="IPR050857">
    <property type="entry name" value="D-2-hydroxyacid_DH"/>
</dbReference>
<accession>A0A381T736</accession>
<feature type="domain" description="D-isomer specific 2-hydroxyacid dehydrogenase catalytic" evidence="4">
    <location>
        <begin position="2"/>
        <end position="277"/>
    </location>
</feature>
<dbReference type="Pfam" id="PF02826">
    <property type="entry name" value="2-Hacid_dh_C"/>
    <property type="match status" value="1"/>
</dbReference>
<keyword evidence="3" id="KW-0520">NAD</keyword>
<evidence type="ECO:0000256" key="3">
    <source>
        <dbReference type="ARBA" id="ARBA00023027"/>
    </source>
</evidence>
<dbReference type="SUPFAM" id="SSF51735">
    <property type="entry name" value="NAD(P)-binding Rossmann-fold domains"/>
    <property type="match status" value="1"/>
</dbReference>
<evidence type="ECO:0000259" key="5">
    <source>
        <dbReference type="Pfam" id="PF02826"/>
    </source>
</evidence>
<sequence length="278" mass="30654">MVAEIKNYEGLVIRSAVTVTKKILESADKLKVIGRPGVGVDNVDLETATERKIVVMNTPLGNVQATAELTMGIIHSLLRKIHLANQSMHSKKWEKKNFVGSELLGRTIGIVGFGNIGKKISEFSHVYGMKVVVNSSSLKEEDEKKYQVSNCSFEELIKQSDIITFHNKLSDKSKYIINADSLKLIKNNAIIVNCARGGLVNEEAIKQALLNNELGGYGCDVYENEPQTNSIFSGMENVLMTPHIGAGTKEAQEKVAVQIAEQISDFFNNDKITNQVNK</sequence>
<dbReference type="InterPro" id="IPR036291">
    <property type="entry name" value="NAD(P)-bd_dom_sf"/>
</dbReference>
<protein>
    <recommendedName>
        <fullName evidence="7">S-adenosyl-L-homocysteine hydrolase NAD binding domain-containing protein</fullName>
    </recommendedName>
</protein>
<dbReference type="GO" id="GO:0016616">
    <property type="term" value="F:oxidoreductase activity, acting on the CH-OH group of donors, NAD or NADP as acceptor"/>
    <property type="evidence" value="ECO:0007669"/>
    <property type="project" value="InterPro"/>
</dbReference>
<proteinExistence type="inferred from homology"/>
<dbReference type="GO" id="GO:0051287">
    <property type="term" value="F:NAD binding"/>
    <property type="evidence" value="ECO:0007669"/>
    <property type="project" value="InterPro"/>
</dbReference>
<reference evidence="6" key="1">
    <citation type="submission" date="2018-05" db="EMBL/GenBank/DDBJ databases">
        <authorList>
            <person name="Lanie J.A."/>
            <person name="Ng W.-L."/>
            <person name="Kazmierczak K.M."/>
            <person name="Andrzejewski T.M."/>
            <person name="Davidsen T.M."/>
            <person name="Wayne K.J."/>
            <person name="Tettelin H."/>
            <person name="Glass J.I."/>
            <person name="Rusch D."/>
            <person name="Podicherti R."/>
            <person name="Tsui H.-C.T."/>
            <person name="Winkler M.E."/>
        </authorList>
    </citation>
    <scope>NUCLEOTIDE SEQUENCE</scope>
</reference>
<dbReference type="PANTHER" id="PTHR42789">
    <property type="entry name" value="D-ISOMER SPECIFIC 2-HYDROXYACID DEHYDROGENASE FAMILY PROTEIN (AFU_ORTHOLOGUE AFUA_6G10090)"/>
    <property type="match status" value="1"/>
</dbReference>
<evidence type="ECO:0000259" key="4">
    <source>
        <dbReference type="Pfam" id="PF00389"/>
    </source>
</evidence>
<dbReference type="CDD" id="cd12173">
    <property type="entry name" value="PGDH_4"/>
    <property type="match status" value="1"/>
</dbReference>
<name>A0A381T736_9ZZZZ</name>
<dbReference type="InterPro" id="IPR006139">
    <property type="entry name" value="D-isomer_2_OHA_DH_cat_dom"/>
</dbReference>